<dbReference type="SUPFAM" id="SSF48013">
    <property type="entry name" value="NusB-like"/>
    <property type="match status" value="1"/>
</dbReference>
<evidence type="ECO:0000256" key="2">
    <source>
        <dbReference type="ARBA" id="ARBA00022814"/>
    </source>
</evidence>
<keyword evidence="3" id="KW-0694">RNA-binding</keyword>
<name>Q7MW39_PORGI</name>
<evidence type="ECO:0000313" key="7">
    <source>
        <dbReference type="EMBL" id="AAQ65967.1"/>
    </source>
</evidence>
<dbReference type="GO" id="GO:0031564">
    <property type="term" value="P:transcription antitermination"/>
    <property type="evidence" value="ECO:0007669"/>
    <property type="project" value="UniProtKB-KW"/>
</dbReference>
<dbReference type="PANTHER" id="PTHR11078:SF3">
    <property type="entry name" value="ANTITERMINATION NUSB DOMAIN-CONTAINING PROTEIN"/>
    <property type="match status" value="1"/>
</dbReference>
<gene>
    <name evidence="7" type="ordered locus">PG_0807</name>
</gene>
<organism evidence="7 8">
    <name type="scientific">Porphyromonas gingivalis (strain ATCC BAA-308 / W83)</name>
    <dbReference type="NCBI Taxonomy" id="242619"/>
    <lineage>
        <taxon>Bacteria</taxon>
        <taxon>Pseudomonadati</taxon>
        <taxon>Bacteroidota</taxon>
        <taxon>Bacteroidia</taxon>
        <taxon>Bacteroidales</taxon>
        <taxon>Porphyromonadaceae</taxon>
        <taxon>Porphyromonas</taxon>
    </lineage>
</organism>
<dbReference type="InterPro" id="IPR011605">
    <property type="entry name" value="NusB_fam"/>
</dbReference>
<dbReference type="InterPro" id="IPR006027">
    <property type="entry name" value="NusB_RsmB_TIM44"/>
</dbReference>
<evidence type="ECO:0000259" key="6">
    <source>
        <dbReference type="Pfam" id="PF01029"/>
    </source>
</evidence>
<keyword evidence="5" id="KW-0804">Transcription</keyword>
<dbReference type="Proteomes" id="UP000000588">
    <property type="component" value="Chromosome"/>
</dbReference>
<dbReference type="AlphaFoldDB" id="Q7MW39"/>
<dbReference type="NCBIfam" id="TIGR01951">
    <property type="entry name" value="nusB"/>
    <property type="match status" value="1"/>
</dbReference>
<dbReference type="STRING" id="242619.PG_0807"/>
<dbReference type="PANTHER" id="PTHR11078">
    <property type="entry name" value="N UTILIZATION SUBSTANCE PROTEIN B-RELATED"/>
    <property type="match status" value="1"/>
</dbReference>
<evidence type="ECO:0000256" key="1">
    <source>
        <dbReference type="ARBA" id="ARBA00005952"/>
    </source>
</evidence>
<accession>Q7MW39</accession>
<comment type="similarity">
    <text evidence="1">Belongs to the NusB family.</text>
</comment>
<reference evidence="7 8" key="1">
    <citation type="journal article" date="2003" name="J. Bacteriol.">
        <title>Complete genome sequence of the oral pathogenic bacterium Porphyromonas gingivalis strain W83.</title>
        <authorList>
            <person name="Nelson K."/>
            <person name="Fleishmann R."/>
            <person name="DeBoy R."/>
            <person name="Paulsen I."/>
            <person name="Fouts D."/>
            <person name="Eisen J."/>
            <person name="Daugherty S."/>
            <person name="Dodson R."/>
            <person name="Durkin A."/>
            <person name="Gwinn M."/>
            <person name="Haft D."/>
            <person name="Kolonay J."/>
            <person name="Nelson W."/>
            <person name="White O."/>
            <person name="Mason T."/>
            <person name="Tallon L."/>
            <person name="Gray J."/>
            <person name="Granger D."/>
            <person name="Tettelin H."/>
            <person name="Dong H."/>
            <person name="Galvin J."/>
            <person name="Duncan M."/>
            <person name="Dewhirst F."/>
            <person name="Fraser C."/>
        </authorList>
    </citation>
    <scope>NUCLEOTIDE SEQUENCE [LARGE SCALE GENOMIC DNA]</scope>
    <source>
        <strain evidence="8">ATCC BAA-308 / W83</strain>
    </source>
</reference>
<evidence type="ECO:0000313" key="8">
    <source>
        <dbReference type="Proteomes" id="UP000000588"/>
    </source>
</evidence>
<dbReference type="InterPro" id="IPR035926">
    <property type="entry name" value="NusB-like_sf"/>
</dbReference>
<keyword evidence="4" id="KW-0805">Transcription regulation</keyword>
<dbReference type="EnsemblBacteria" id="AAQ65967">
    <property type="protein sequence ID" value="AAQ65967"/>
    <property type="gene ID" value="PG_0807"/>
</dbReference>
<dbReference type="HOGENOM" id="CLU_058797_0_0_10"/>
<keyword evidence="8" id="KW-1185">Reference proteome</keyword>
<dbReference type="Pfam" id="PF01029">
    <property type="entry name" value="NusB"/>
    <property type="match status" value="1"/>
</dbReference>
<dbReference type="EMBL" id="AE015924">
    <property type="protein sequence ID" value="AAQ65967.1"/>
    <property type="molecule type" value="Genomic_DNA"/>
</dbReference>
<feature type="domain" description="NusB/RsmB/TIM44" evidence="6">
    <location>
        <begin position="239"/>
        <end position="354"/>
    </location>
</feature>
<dbReference type="GO" id="GO:0003723">
    <property type="term" value="F:RNA binding"/>
    <property type="evidence" value="ECO:0007669"/>
    <property type="project" value="UniProtKB-KW"/>
</dbReference>
<dbReference type="eggNOG" id="COG0781">
    <property type="taxonomic scope" value="Bacteria"/>
</dbReference>
<evidence type="ECO:0000256" key="3">
    <source>
        <dbReference type="ARBA" id="ARBA00022884"/>
    </source>
</evidence>
<sequence>MRLITFAGHYFSRIIIMINRALVRSRVLQQAYVYYHRDDADIQSAEKELLNSLEQTYDLYLYYLLLVPELTRLHAEALEANKNKHLATEKDKNPNLRMVRNRLAEKIESCRPLWVRAEQNALNWRSEEAFLRRLLKKIHLSETFTRYMRSDATDDFEADRLFWNELMRDIILPDEELAEVMEEQSIFWDNQIQLIEKIETEEAPDIEEVEQSVRQAVADGNYQTIRQENAPIEIVKEFVLKTIRRIEQDTDPSAILLPAYKEKDDAVFGTTLLRNAIINGQEYRHIIRENLINWEVDRIADMDMLIMQLAIAELLHFPNIPVLVTINEYIDLSKLFSTPKSGTFVNGLLDAVVKSLREKGKLLK</sequence>
<keyword evidence="2" id="KW-0889">Transcription antitermination</keyword>
<proteinExistence type="inferred from homology"/>
<protein>
    <submittedName>
        <fullName evidence="7">NusB family protein</fullName>
    </submittedName>
</protein>
<evidence type="ECO:0000256" key="5">
    <source>
        <dbReference type="ARBA" id="ARBA00023163"/>
    </source>
</evidence>
<dbReference type="KEGG" id="pgi:PG_0807"/>
<dbReference type="GO" id="GO:0006353">
    <property type="term" value="P:DNA-templated transcription termination"/>
    <property type="evidence" value="ECO:0007669"/>
    <property type="project" value="InterPro"/>
</dbReference>
<dbReference type="GO" id="GO:0005829">
    <property type="term" value="C:cytosol"/>
    <property type="evidence" value="ECO:0007669"/>
    <property type="project" value="TreeGrafter"/>
</dbReference>
<dbReference type="Gene3D" id="1.10.940.10">
    <property type="entry name" value="NusB-like"/>
    <property type="match status" value="1"/>
</dbReference>
<evidence type="ECO:0000256" key="4">
    <source>
        <dbReference type="ARBA" id="ARBA00023015"/>
    </source>
</evidence>